<dbReference type="eggNOG" id="COG3208">
    <property type="taxonomic scope" value="Bacteria"/>
</dbReference>
<name>A0A0H3DG44_AMYMU</name>
<sequence length="248" mass="26906">MTISLEAAEWVRRFHPAPSASARLVCFPHAGGSASYFHPVSAALAPAVEVLAVQYPGRQDRYTEAPVDDLFVLADRLAEVLALETTGRVAFFGHSMGASLAFEVARRLEARGTKLLTLFVSGRRGPSAPGDERIHEKDDEALLAEVKRLGGTDTAVLDDEDIRSLVLPALRSDYKAAELYHYRPGPDVGCPIVALVGDQDPKVTEAEARQWAERTSGEFELKTYPGGHFYLNDHAAAIIRLIAGRLAG</sequence>
<feature type="domain" description="Thioesterase TesA-like" evidence="3">
    <location>
        <begin position="25"/>
        <end position="246"/>
    </location>
</feature>
<evidence type="ECO:0000259" key="3">
    <source>
        <dbReference type="SMART" id="SM00824"/>
    </source>
</evidence>
<gene>
    <name evidence="4" type="ordered locus">AMED_8134</name>
</gene>
<dbReference type="PATRIC" id="fig|749927.5.peg.8454"/>
<dbReference type="SUPFAM" id="SSF53474">
    <property type="entry name" value="alpha/beta-Hydrolases"/>
    <property type="match status" value="1"/>
</dbReference>
<evidence type="ECO:0000256" key="1">
    <source>
        <dbReference type="ARBA" id="ARBA00007169"/>
    </source>
</evidence>
<dbReference type="GeneID" id="92875747"/>
<dbReference type="KEGG" id="amd:AMED_8134"/>
<dbReference type="Proteomes" id="UP000000328">
    <property type="component" value="Chromosome"/>
</dbReference>
<proteinExistence type="inferred from homology"/>
<dbReference type="Gene3D" id="3.40.50.1820">
    <property type="entry name" value="alpha/beta hydrolase"/>
    <property type="match status" value="1"/>
</dbReference>
<dbReference type="PANTHER" id="PTHR11487:SF0">
    <property type="entry name" value="S-ACYL FATTY ACID SYNTHASE THIOESTERASE, MEDIUM CHAIN"/>
    <property type="match status" value="1"/>
</dbReference>
<dbReference type="RefSeq" id="WP_013229866.1">
    <property type="nucleotide sequence ID" value="NC_014318.1"/>
</dbReference>
<dbReference type="InterPro" id="IPR012223">
    <property type="entry name" value="TEII"/>
</dbReference>
<evidence type="ECO:0000313" key="5">
    <source>
        <dbReference type="Proteomes" id="UP000000328"/>
    </source>
</evidence>
<dbReference type="Pfam" id="PF00975">
    <property type="entry name" value="Thioesterase"/>
    <property type="match status" value="1"/>
</dbReference>
<evidence type="ECO:0000313" key="4">
    <source>
        <dbReference type="EMBL" id="ADJ49835.1"/>
    </source>
</evidence>
<dbReference type="InterPro" id="IPR001031">
    <property type="entry name" value="Thioesterase"/>
</dbReference>
<dbReference type="SMART" id="SM00824">
    <property type="entry name" value="PKS_TE"/>
    <property type="match status" value="1"/>
</dbReference>
<dbReference type="GO" id="GO:0008610">
    <property type="term" value="P:lipid biosynthetic process"/>
    <property type="evidence" value="ECO:0007669"/>
    <property type="project" value="TreeGrafter"/>
</dbReference>
<dbReference type="InterPro" id="IPR020802">
    <property type="entry name" value="TesA-like"/>
</dbReference>
<dbReference type="OrthoDB" id="4169718at2"/>
<dbReference type="HOGENOM" id="CLU_070456_1_2_11"/>
<dbReference type="EMBL" id="CP002000">
    <property type="protein sequence ID" value="ADJ49835.1"/>
    <property type="molecule type" value="Genomic_DNA"/>
</dbReference>
<keyword evidence="2" id="KW-0378">Hydrolase</keyword>
<organism evidence="4 5">
    <name type="scientific">Amycolatopsis mediterranei (strain U-32)</name>
    <dbReference type="NCBI Taxonomy" id="749927"/>
    <lineage>
        <taxon>Bacteria</taxon>
        <taxon>Bacillati</taxon>
        <taxon>Actinomycetota</taxon>
        <taxon>Actinomycetes</taxon>
        <taxon>Pseudonocardiales</taxon>
        <taxon>Pseudonocardiaceae</taxon>
        <taxon>Amycolatopsis</taxon>
    </lineage>
</organism>
<dbReference type="PANTHER" id="PTHR11487">
    <property type="entry name" value="THIOESTERASE"/>
    <property type="match status" value="1"/>
</dbReference>
<reference evidence="4 5" key="1">
    <citation type="journal article" date="2010" name="Cell Res.">
        <title>Complete genome sequence of the rifamycin SV-producing Amycolatopsis mediterranei U32 revealed its genetic characteristics in phylogeny and metabolism.</title>
        <authorList>
            <person name="Zhao W."/>
            <person name="Zhong Y."/>
            <person name="Yuan H."/>
            <person name="Wang J."/>
            <person name="Zheng H."/>
            <person name="Wang Y."/>
            <person name="Cen X."/>
            <person name="Xu F."/>
            <person name="Bai J."/>
            <person name="Han X."/>
            <person name="Lu G."/>
            <person name="Zhu Y."/>
            <person name="Shao Z."/>
            <person name="Yan H."/>
            <person name="Li C."/>
            <person name="Peng N."/>
            <person name="Zhang Z."/>
            <person name="Zhang Y."/>
            <person name="Lin W."/>
            <person name="Fan Y."/>
            <person name="Qin Z."/>
            <person name="Hu Y."/>
            <person name="Zhu B."/>
            <person name="Wang S."/>
            <person name="Ding X."/>
            <person name="Zhao G.P."/>
        </authorList>
    </citation>
    <scope>NUCLEOTIDE SEQUENCE [LARGE SCALE GENOMIC DNA]</scope>
    <source>
        <strain evidence="5">U-32</strain>
    </source>
</reference>
<dbReference type="AlphaFoldDB" id="A0A0H3DG44"/>
<protein>
    <submittedName>
        <fullName evidence="4">Thioesterase</fullName>
    </submittedName>
</protein>
<comment type="similarity">
    <text evidence="1">Belongs to the thioesterase family.</text>
</comment>
<accession>A0A0H3DG44</accession>
<evidence type="ECO:0000256" key="2">
    <source>
        <dbReference type="ARBA" id="ARBA00022801"/>
    </source>
</evidence>
<dbReference type="InterPro" id="IPR029058">
    <property type="entry name" value="AB_hydrolase_fold"/>
</dbReference>
<dbReference type="GO" id="GO:0016787">
    <property type="term" value="F:hydrolase activity"/>
    <property type="evidence" value="ECO:0007669"/>
    <property type="project" value="UniProtKB-KW"/>
</dbReference>